<dbReference type="Pfam" id="PF13174">
    <property type="entry name" value="TPR_6"/>
    <property type="match status" value="2"/>
</dbReference>
<dbReference type="PROSITE" id="PS50005">
    <property type="entry name" value="TPR"/>
    <property type="match status" value="1"/>
</dbReference>
<feature type="repeat" description="TPR" evidence="1">
    <location>
        <begin position="388"/>
        <end position="421"/>
    </location>
</feature>
<dbReference type="SMART" id="SM00028">
    <property type="entry name" value="TPR"/>
    <property type="match status" value="5"/>
</dbReference>
<dbReference type="Gene3D" id="1.25.40.10">
    <property type="entry name" value="Tetratricopeptide repeat domain"/>
    <property type="match status" value="2"/>
</dbReference>
<dbReference type="SUPFAM" id="SSF48452">
    <property type="entry name" value="TPR-like"/>
    <property type="match status" value="2"/>
</dbReference>
<feature type="region of interest" description="Disordered" evidence="2">
    <location>
        <begin position="102"/>
        <end position="252"/>
    </location>
</feature>
<proteinExistence type="predicted"/>
<evidence type="ECO:0000256" key="1">
    <source>
        <dbReference type="PROSITE-ProRule" id="PRU00339"/>
    </source>
</evidence>
<evidence type="ECO:0000313" key="3">
    <source>
        <dbReference type="EMBL" id="MDQ0150934.1"/>
    </source>
</evidence>
<accession>A0ABT9UX81</accession>
<keyword evidence="4" id="KW-1185">Reference proteome</keyword>
<feature type="compositionally biased region" description="Low complexity" evidence="2">
    <location>
        <begin position="236"/>
        <end position="252"/>
    </location>
</feature>
<organism evidence="3 4">
    <name type="scientific">Eubacterium multiforme</name>
    <dbReference type="NCBI Taxonomy" id="83339"/>
    <lineage>
        <taxon>Bacteria</taxon>
        <taxon>Bacillati</taxon>
        <taxon>Bacillota</taxon>
        <taxon>Clostridia</taxon>
        <taxon>Eubacteriales</taxon>
        <taxon>Eubacteriaceae</taxon>
        <taxon>Eubacterium</taxon>
    </lineage>
</organism>
<dbReference type="InterPro" id="IPR011990">
    <property type="entry name" value="TPR-like_helical_dom_sf"/>
</dbReference>
<sequence length="472" mass="53751">MGNFEKKLDKANKYFKNKNYKEALKICDKILTKDYNNEKALELEGEILFKLDRIDEAILNWKINSEYNNNPTAKMRLADMDKETKEKALSYDNLNTISSIPEGEIEDVVNPNEASKEGSPSANEETPNAPDEICEESNKIKEEPTLSEDNIKKPTENLTEESTKENTEETVTNQNEKATEILAEEITEQSAKNIDEPSEDVNLNTSSINEEKNSFEEESSNENNDNNSPKTEENNNDTSNTEETSKNTKTSLSKGKKSAIIAVCAIIIVAASYAAVKHFNNTPSTNNTEQSQAVKEEKAEENLKANLDKAMKDKDMNAIYTLLTEVPKDKVPSDAKETYDQATDMMKKDGVEKFYNEGLDSYKDKKYDVALENLSKAYKFCDGSYLEPHILYFMGSTYNALDKKDDAVKYFEDYLKKYPHSDLYTAEVLYNLCLYYNDKGDKSQAKKYAQQLEDSYPSSPYYNDTSRKILYN</sequence>
<gene>
    <name evidence="3" type="ORF">J2S18_002908</name>
</gene>
<evidence type="ECO:0000256" key="2">
    <source>
        <dbReference type="SAM" id="MobiDB-lite"/>
    </source>
</evidence>
<keyword evidence="1" id="KW-0802">TPR repeat</keyword>
<dbReference type="InterPro" id="IPR019734">
    <property type="entry name" value="TPR_rpt"/>
</dbReference>
<protein>
    <submittedName>
        <fullName evidence="3">Tetratricopeptide (TPR) repeat protein</fullName>
    </submittedName>
</protein>
<dbReference type="Proteomes" id="UP001228504">
    <property type="component" value="Unassembled WGS sequence"/>
</dbReference>
<reference evidence="3 4" key="1">
    <citation type="submission" date="2023-07" db="EMBL/GenBank/DDBJ databases">
        <title>Genomic Encyclopedia of Type Strains, Phase IV (KMG-IV): sequencing the most valuable type-strain genomes for metagenomic binning, comparative biology and taxonomic classification.</title>
        <authorList>
            <person name="Goeker M."/>
        </authorList>
    </citation>
    <scope>NUCLEOTIDE SEQUENCE [LARGE SCALE GENOMIC DNA]</scope>
    <source>
        <strain evidence="3 4">DSM 20694</strain>
    </source>
</reference>
<evidence type="ECO:0000313" key="4">
    <source>
        <dbReference type="Proteomes" id="UP001228504"/>
    </source>
</evidence>
<dbReference type="EMBL" id="JAUSUF010000014">
    <property type="protein sequence ID" value="MDQ0150934.1"/>
    <property type="molecule type" value="Genomic_DNA"/>
</dbReference>
<dbReference type="RefSeq" id="WP_307487802.1">
    <property type="nucleotide sequence ID" value="NZ_JAUSUF010000014.1"/>
</dbReference>
<comment type="caution">
    <text evidence="3">The sequence shown here is derived from an EMBL/GenBank/DDBJ whole genome shotgun (WGS) entry which is preliminary data.</text>
</comment>
<feature type="compositionally biased region" description="Basic and acidic residues" evidence="2">
    <location>
        <begin position="136"/>
        <end position="167"/>
    </location>
</feature>
<name>A0ABT9UX81_9FIRM</name>